<name>A0A1F5FZC9_9BACT</name>
<evidence type="ECO:0000313" key="2">
    <source>
        <dbReference type="Proteomes" id="UP000179252"/>
    </source>
</evidence>
<dbReference type="AlphaFoldDB" id="A0A1F5FZC9"/>
<organism evidence="1 2">
    <name type="scientific">Candidatus Curtissbacteria bacterium RBG_13_40_7</name>
    <dbReference type="NCBI Taxonomy" id="1797706"/>
    <lineage>
        <taxon>Bacteria</taxon>
        <taxon>Candidatus Curtissiibacteriota</taxon>
    </lineage>
</organism>
<comment type="caution">
    <text evidence="1">The sequence shown here is derived from an EMBL/GenBank/DDBJ whole genome shotgun (WGS) entry which is preliminary data.</text>
</comment>
<dbReference type="EMBL" id="MFAU01000005">
    <property type="protein sequence ID" value="OGD84970.1"/>
    <property type="molecule type" value="Genomic_DNA"/>
</dbReference>
<evidence type="ECO:0000313" key="1">
    <source>
        <dbReference type="EMBL" id="OGD84970.1"/>
    </source>
</evidence>
<accession>A0A1F5FZC9</accession>
<protein>
    <submittedName>
        <fullName evidence="1">Uncharacterized protein</fullName>
    </submittedName>
</protein>
<proteinExistence type="predicted"/>
<dbReference type="Proteomes" id="UP000179252">
    <property type="component" value="Unassembled WGS sequence"/>
</dbReference>
<sequence>MDQPAAIRNSSVNTGLAISAKKRVEKQVLEVIIDGLNSGELTVEKAQEAARDTLAIVEKIEESEQSILNFYEDLSQKHPIFKLLYTQAKDQLTRSKEISAYNQALKAIDNGDVGIAHKIVTGAISQTAHETTNLN</sequence>
<gene>
    <name evidence="1" type="ORF">A2165_04580</name>
</gene>
<reference evidence="1 2" key="1">
    <citation type="journal article" date="2016" name="Nat. Commun.">
        <title>Thousands of microbial genomes shed light on interconnected biogeochemical processes in an aquifer system.</title>
        <authorList>
            <person name="Anantharaman K."/>
            <person name="Brown C.T."/>
            <person name="Hug L.A."/>
            <person name="Sharon I."/>
            <person name="Castelle C.J."/>
            <person name="Probst A.J."/>
            <person name="Thomas B.C."/>
            <person name="Singh A."/>
            <person name="Wilkins M.J."/>
            <person name="Karaoz U."/>
            <person name="Brodie E.L."/>
            <person name="Williams K.H."/>
            <person name="Hubbard S.S."/>
            <person name="Banfield J.F."/>
        </authorList>
    </citation>
    <scope>NUCLEOTIDE SEQUENCE [LARGE SCALE GENOMIC DNA]</scope>
</reference>